<keyword evidence="2" id="KW-0378">Hydrolase</keyword>
<dbReference type="GeneID" id="89523077"/>
<sequence>MNLAEEIRGTQVPPDHLGICWLGQAGFLLKAPDGTSMVLDPYLTECGERIRGFKRLSPMLIAPEELAVDYYVTSHLHFDHFDYDAIPIVAQCTKRTLFFGPASCQEKFIELGIQAHRCHRLDRGECYQDEKILIRAVMADHGTMAPDAIGLLVAFAGHRLYFSGDTAFHSELFQEIRIFEPDIAVLSVNGAFGNMNAEEGAAAAELTGARYAVPCHFWTFMEHGGLPGQFCEQLLLKGTCQPLCFRQGEIRTMQCHTNRERKKETA</sequence>
<dbReference type="RefSeq" id="WP_119311737.1">
    <property type="nucleotide sequence ID" value="NZ_CP034413.3"/>
</dbReference>
<dbReference type="SUPFAM" id="SSF56281">
    <property type="entry name" value="Metallo-hydrolase/oxidoreductase"/>
    <property type="match status" value="1"/>
</dbReference>
<protein>
    <submittedName>
        <fullName evidence="2">MBL fold metallo-hydrolase</fullName>
    </submittedName>
</protein>
<reference evidence="3" key="1">
    <citation type="submission" date="2018-12" db="EMBL/GenBank/DDBJ databases">
        <title>Dusodibacter welbiota gen. nov., sp. nov., isolated from human faeces and emended description of the Oscillibacter genus.</title>
        <authorList>
            <person name="Le Roy T."/>
            <person name="Van der Smissen P."/>
            <person name="Delzenne N."/>
            <person name="Muccioli G."/>
            <person name="Collet J.F."/>
            <person name="Cani P.D."/>
        </authorList>
    </citation>
    <scope>NUCLEOTIDE SEQUENCE [LARGE SCALE GENOMIC DNA]</scope>
    <source>
        <strain evidence="3">J115</strain>
    </source>
</reference>
<evidence type="ECO:0000313" key="2">
    <source>
        <dbReference type="EMBL" id="QCI59289.1"/>
    </source>
</evidence>
<dbReference type="InterPro" id="IPR001279">
    <property type="entry name" value="Metallo-B-lactamas"/>
</dbReference>
<dbReference type="Gene3D" id="3.60.15.10">
    <property type="entry name" value="Ribonuclease Z/Hydroxyacylglutathione hydrolase-like"/>
    <property type="match status" value="1"/>
</dbReference>
<dbReference type="Pfam" id="PF12706">
    <property type="entry name" value="Lactamase_B_2"/>
    <property type="match status" value="1"/>
</dbReference>
<dbReference type="Proteomes" id="UP000298642">
    <property type="component" value="Chromosome"/>
</dbReference>
<gene>
    <name evidence="2" type="ORF">EIO64_08655</name>
</gene>
<keyword evidence="3" id="KW-1185">Reference proteome</keyword>
<dbReference type="AlphaFoldDB" id="A0A4D7AJZ1"/>
<accession>A0A4D7AJZ1</accession>
<evidence type="ECO:0000313" key="3">
    <source>
        <dbReference type="Proteomes" id="UP000298642"/>
    </source>
</evidence>
<dbReference type="PANTHER" id="PTHR43546">
    <property type="entry name" value="UPF0173 METAL-DEPENDENT HYDROLASE MJ1163-RELATED"/>
    <property type="match status" value="1"/>
</dbReference>
<dbReference type="KEGG" id="obj:EIO64_08655"/>
<proteinExistence type="predicted"/>
<dbReference type="GO" id="GO:0016787">
    <property type="term" value="F:hydrolase activity"/>
    <property type="evidence" value="ECO:0007669"/>
    <property type="project" value="UniProtKB-KW"/>
</dbReference>
<dbReference type="InterPro" id="IPR050114">
    <property type="entry name" value="UPF0173_UPF0282_UlaG_hydrolase"/>
</dbReference>
<name>A0A4D7AJZ1_9FIRM</name>
<dbReference type="EMBL" id="CP034413">
    <property type="protein sequence ID" value="QCI59289.1"/>
    <property type="molecule type" value="Genomic_DNA"/>
</dbReference>
<dbReference type="PANTHER" id="PTHR43546:SF3">
    <property type="entry name" value="UPF0173 METAL-DEPENDENT HYDROLASE MJ1163"/>
    <property type="match status" value="1"/>
</dbReference>
<feature type="domain" description="Metallo-beta-lactamase" evidence="1">
    <location>
        <begin position="43"/>
        <end position="217"/>
    </location>
</feature>
<dbReference type="InterPro" id="IPR036866">
    <property type="entry name" value="RibonucZ/Hydroxyglut_hydro"/>
</dbReference>
<organism evidence="2 3">
    <name type="scientific">Dysosmobacter welbionis</name>
    <dbReference type="NCBI Taxonomy" id="2093857"/>
    <lineage>
        <taxon>Bacteria</taxon>
        <taxon>Bacillati</taxon>
        <taxon>Bacillota</taxon>
        <taxon>Clostridia</taxon>
        <taxon>Eubacteriales</taxon>
        <taxon>Oscillospiraceae</taxon>
        <taxon>Dysosmobacter</taxon>
    </lineage>
</organism>
<evidence type="ECO:0000259" key="1">
    <source>
        <dbReference type="Pfam" id="PF12706"/>
    </source>
</evidence>